<dbReference type="CDD" id="cd06577">
    <property type="entry name" value="PASTA_pknB"/>
    <property type="match status" value="1"/>
</dbReference>
<dbReference type="AlphaFoldDB" id="W0AFV4"/>
<dbReference type="Proteomes" id="UP000018851">
    <property type="component" value="Chromosome"/>
</dbReference>
<dbReference type="EMBL" id="CP006644">
    <property type="protein sequence ID" value="AHE55163.1"/>
    <property type="molecule type" value="Genomic_DNA"/>
</dbReference>
<name>W0AFV4_9SPHN</name>
<protein>
    <recommendedName>
        <fullName evidence="3">PASTA domain-containing protein</fullName>
    </recommendedName>
</protein>
<accession>W0AFV4</accession>
<dbReference type="eggNOG" id="ENOG5033GWM">
    <property type="taxonomic scope" value="Bacteria"/>
</dbReference>
<evidence type="ECO:0008006" key="3">
    <source>
        <dbReference type="Google" id="ProtNLM"/>
    </source>
</evidence>
<dbReference type="PATRIC" id="fig|1123269.5.peg.3416"/>
<dbReference type="KEGG" id="ssan:NX02_17445"/>
<evidence type="ECO:0000313" key="1">
    <source>
        <dbReference type="EMBL" id="AHE55163.1"/>
    </source>
</evidence>
<gene>
    <name evidence="1" type="ORF">NX02_17445</name>
</gene>
<dbReference type="HOGENOM" id="CLU_089941_0_0_5"/>
<reference evidence="1 2" key="1">
    <citation type="submission" date="2013-07" db="EMBL/GenBank/DDBJ databases">
        <title>Completed genome of Sphingomonas sanxanigenens NX02.</title>
        <authorList>
            <person name="Ma T."/>
            <person name="Huang H."/>
            <person name="Wu M."/>
            <person name="Li X."/>
            <person name="Li G."/>
        </authorList>
    </citation>
    <scope>NUCLEOTIDE SEQUENCE [LARGE SCALE GENOMIC DNA]</scope>
    <source>
        <strain evidence="1 2">NX02</strain>
    </source>
</reference>
<organism evidence="1 2">
    <name type="scientific">Sphingomonas sanxanigenens DSM 19645 = NX02</name>
    <dbReference type="NCBI Taxonomy" id="1123269"/>
    <lineage>
        <taxon>Bacteria</taxon>
        <taxon>Pseudomonadati</taxon>
        <taxon>Pseudomonadota</taxon>
        <taxon>Alphaproteobacteria</taxon>
        <taxon>Sphingomonadales</taxon>
        <taxon>Sphingomonadaceae</taxon>
        <taxon>Sphingomonas</taxon>
    </lineage>
</organism>
<dbReference type="InterPro" id="IPR005543">
    <property type="entry name" value="PASTA_dom"/>
</dbReference>
<proteinExistence type="predicted"/>
<sequence length="282" mass="27925">MLLLGGTVAGGVAAQGNRTAGGGNAVQGGGGAAAAFTSSVAAVRIAPLAVLPRAPADAGEGDCSHLLQAPRSAAGRMVANKGWKVTAEQSIGRYQAVSFVGRVEQGTSGSCLLDAGNIALFEGTTLRAIVHGADGNTAAVGHAEPVEGGALRIWNGDFLSQPVADLAVGANGGATVTAPAPEERVCRGKGAVPNIYGMPIDKARAALGRAGWTPVRADMVPTDPRAADLIRHGVIEAEDCSGTGFGYCGFAYRGAAGRLSVTTVGDAAMPEVSGYGVTCGGG</sequence>
<evidence type="ECO:0000313" key="2">
    <source>
        <dbReference type="Proteomes" id="UP000018851"/>
    </source>
</evidence>
<keyword evidence="2" id="KW-1185">Reference proteome</keyword>